<sequence>MKRVFSILFILILNFQLAGQEQVYELRTYELEFGRPEQVLHDYFKEAFIPAMNRQGVKNIGVFEEVGETLPKKLYVLIPYNDIVAFQKSGELLNEDEKYIEDASPYLKISENLIPYSRITTDLIQSTTGFPNLQKPADSANFFELRTYESYNEDALRRKVKMFNDSEFGIFEDVGLPTVFFGSNIAGNHMPCLTYMLAFKDKQAHTEAWGKFGPHPEWKRISNMEEYANAMNNIIRVFLKPLPYSQL</sequence>
<comment type="caution">
    <text evidence="2">The sequence shown here is derived from an EMBL/GenBank/DDBJ whole genome shotgun (WGS) entry which is preliminary data.</text>
</comment>
<protein>
    <submittedName>
        <fullName evidence="2">NIPSNAP family protein</fullName>
    </submittedName>
</protein>
<keyword evidence="3" id="KW-1185">Reference proteome</keyword>
<accession>A0ABS3EVT4</accession>
<feature type="domain" description="NIPSNAP" evidence="1">
    <location>
        <begin position="24"/>
        <end position="101"/>
    </location>
</feature>
<organism evidence="2 3">
    <name type="scientific">[Muricauda] lutisoli</name>
    <dbReference type="NCBI Taxonomy" id="2816035"/>
    <lineage>
        <taxon>Bacteria</taxon>
        <taxon>Pseudomonadati</taxon>
        <taxon>Bacteroidota</taxon>
        <taxon>Flavobacteriia</taxon>
        <taxon>Flavobacteriales</taxon>
        <taxon>Flavobacteriaceae</taxon>
        <taxon>Allomuricauda</taxon>
    </lineage>
</organism>
<dbReference type="EMBL" id="JAFLND010000001">
    <property type="protein sequence ID" value="MBO0330349.1"/>
    <property type="molecule type" value="Genomic_DNA"/>
</dbReference>
<dbReference type="Proteomes" id="UP000664163">
    <property type="component" value="Unassembled WGS sequence"/>
</dbReference>
<feature type="domain" description="NIPSNAP" evidence="1">
    <location>
        <begin position="143"/>
        <end position="246"/>
    </location>
</feature>
<name>A0ABS3EVT4_9FLAO</name>
<evidence type="ECO:0000313" key="3">
    <source>
        <dbReference type="Proteomes" id="UP000664163"/>
    </source>
</evidence>
<reference evidence="2 3" key="1">
    <citation type="submission" date="2021-03" db="EMBL/GenBank/DDBJ databases">
        <title>Muricauda sp. CAU 1631 isolated from Incheon.</title>
        <authorList>
            <person name="Kim W."/>
        </authorList>
    </citation>
    <scope>NUCLEOTIDE SEQUENCE [LARGE SCALE GENOMIC DNA]</scope>
    <source>
        <strain evidence="2 3">CAU 1631</strain>
    </source>
</reference>
<gene>
    <name evidence="2" type="ORF">J0X13_07290</name>
</gene>
<dbReference type="SUPFAM" id="SSF54909">
    <property type="entry name" value="Dimeric alpha+beta barrel"/>
    <property type="match status" value="2"/>
</dbReference>
<dbReference type="Pfam" id="PF07978">
    <property type="entry name" value="NIPSNAP"/>
    <property type="match status" value="2"/>
</dbReference>
<dbReference type="InterPro" id="IPR012577">
    <property type="entry name" value="NIPSNAP"/>
</dbReference>
<proteinExistence type="predicted"/>
<dbReference type="InterPro" id="IPR011008">
    <property type="entry name" value="Dimeric_a/b-barrel"/>
</dbReference>
<evidence type="ECO:0000313" key="2">
    <source>
        <dbReference type="EMBL" id="MBO0330349.1"/>
    </source>
</evidence>
<evidence type="ECO:0000259" key="1">
    <source>
        <dbReference type="Pfam" id="PF07978"/>
    </source>
</evidence>
<dbReference type="Gene3D" id="3.30.70.100">
    <property type="match status" value="2"/>
</dbReference>